<comment type="pathway">
    <text evidence="3 4">Cofactor biosynthesis; coenzyme A biosynthesis; CoA from (R)-pantothenate: step 2/5.</text>
</comment>
<dbReference type="GO" id="GO:0071513">
    <property type="term" value="C:phosphopantothenoylcysteine decarboxylase complex"/>
    <property type="evidence" value="ECO:0007669"/>
    <property type="project" value="TreeGrafter"/>
</dbReference>
<dbReference type="NCBIfam" id="TIGR00521">
    <property type="entry name" value="coaBC_dfp"/>
    <property type="match status" value="1"/>
</dbReference>
<evidence type="ECO:0000256" key="3">
    <source>
        <dbReference type="HAMAP-Rule" id="MF_02225"/>
    </source>
</evidence>
<comment type="cofactor">
    <cofactor evidence="3">
        <name>FMN</name>
        <dbReference type="ChEBI" id="CHEBI:58210"/>
    </cofactor>
    <text evidence="3">Binds 1 FMN per subunit.</text>
</comment>
<feature type="binding site" evidence="3">
    <location>
        <begin position="306"/>
        <end position="309"/>
    </location>
    <ligand>
        <name>CTP</name>
        <dbReference type="ChEBI" id="CHEBI:37563"/>
    </ligand>
</feature>
<organism evidence="7 8">
    <name type="scientific">Paucilactobacillus wasatchensis</name>
    <dbReference type="NCBI Taxonomy" id="1335616"/>
    <lineage>
        <taxon>Bacteria</taxon>
        <taxon>Bacillati</taxon>
        <taxon>Bacillota</taxon>
        <taxon>Bacilli</taxon>
        <taxon>Lactobacillales</taxon>
        <taxon>Lactobacillaceae</taxon>
        <taxon>Paucilactobacillus</taxon>
    </lineage>
</organism>
<dbReference type="Pfam" id="PF02441">
    <property type="entry name" value="Flavoprotein"/>
    <property type="match status" value="1"/>
</dbReference>
<dbReference type="HAMAP" id="MF_02225">
    <property type="entry name" value="CoaBC"/>
    <property type="match status" value="1"/>
</dbReference>
<comment type="similarity">
    <text evidence="3 4">In the N-terminal section; belongs to the HFCD (homo-oligomeric flavin containing Cys decarboxylase) superfamily.</text>
</comment>
<evidence type="ECO:0000256" key="1">
    <source>
        <dbReference type="ARBA" id="ARBA00022793"/>
    </source>
</evidence>
<dbReference type="GO" id="GO:0046872">
    <property type="term" value="F:metal ion binding"/>
    <property type="evidence" value="ECO:0007669"/>
    <property type="project" value="UniProtKB-KW"/>
</dbReference>
<dbReference type="SUPFAM" id="SSF102645">
    <property type="entry name" value="CoaB-like"/>
    <property type="match status" value="1"/>
</dbReference>
<dbReference type="EC" id="4.1.1.36" evidence="3"/>
<dbReference type="UniPathway" id="UPA00241">
    <property type="reaction ID" value="UER00353"/>
</dbReference>
<dbReference type="STRING" id="1335616.WDC_0961"/>
<keyword evidence="3 4" id="KW-0288">FMN</keyword>
<protein>
    <recommendedName>
        <fullName evidence="3">Coenzyme A biosynthesis bifunctional protein CoaBC</fullName>
    </recommendedName>
    <alternativeName>
        <fullName evidence="3">DNA/pantothenate metabolism flavoprotein</fullName>
    </alternativeName>
    <alternativeName>
        <fullName evidence="3">Phosphopantothenoylcysteine synthetase/decarboxylase</fullName>
        <shortName evidence="3">PPCS-PPCDC</shortName>
    </alternativeName>
    <domain>
        <recommendedName>
            <fullName evidence="3">Phosphopantothenoylcysteine decarboxylase</fullName>
            <shortName evidence="3">PPC decarboxylase</shortName>
            <shortName evidence="3">PPC-DC</shortName>
            <ecNumber evidence="3">4.1.1.36</ecNumber>
        </recommendedName>
        <alternativeName>
            <fullName evidence="3">CoaC</fullName>
        </alternativeName>
    </domain>
    <domain>
        <recommendedName>
            <fullName evidence="3">Phosphopantothenate--cysteine ligase</fullName>
            <ecNumber evidence="3">6.3.2.5</ecNumber>
        </recommendedName>
        <alternativeName>
            <fullName evidence="3">CoaB</fullName>
        </alternativeName>
        <alternativeName>
            <fullName evidence="3">Phosphopantothenoylcysteine synthetase</fullName>
            <shortName evidence="3">PPC synthetase</shortName>
            <shortName evidence="3">PPC-S</shortName>
        </alternativeName>
    </domain>
</protein>
<dbReference type="PANTHER" id="PTHR14359:SF6">
    <property type="entry name" value="PHOSPHOPANTOTHENOYLCYSTEINE DECARBOXYLASE"/>
    <property type="match status" value="1"/>
</dbReference>
<keyword evidence="3" id="KW-0511">Multifunctional enzyme</keyword>
<comment type="similarity">
    <text evidence="3 4">In the C-terminal section; belongs to the PPC synthetase family.</text>
</comment>
<keyword evidence="3 4" id="KW-0285">Flavoprotein</keyword>
<comment type="function">
    <text evidence="4">Catalyzes two steps in the biosynthesis of coenzyme A. In the first step cysteine is conjugated to 4'-phosphopantothenate to form 4-phosphopantothenoylcysteine, in the latter compound is decarboxylated to form 4'-phosphopantotheine.</text>
</comment>
<feature type="binding site" evidence="3">
    <location>
        <position position="324"/>
    </location>
    <ligand>
        <name>CTP</name>
        <dbReference type="ChEBI" id="CHEBI:37563"/>
    </ligand>
</feature>
<evidence type="ECO:0000259" key="6">
    <source>
        <dbReference type="Pfam" id="PF04127"/>
    </source>
</evidence>
<comment type="catalytic activity">
    <reaction evidence="3 4">
        <text>(R)-4'-phosphopantothenate + L-cysteine + CTP = N-[(R)-4-phosphopantothenoyl]-L-cysteine + CMP + diphosphate + H(+)</text>
        <dbReference type="Rhea" id="RHEA:19397"/>
        <dbReference type="ChEBI" id="CHEBI:10986"/>
        <dbReference type="ChEBI" id="CHEBI:15378"/>
        <dbReference type="ChEBI" id="CHEBI:33019"/>
        <dbReference type="ChEBI" id="CHEBI:35235"/>
        <dbReference type="ChEBI" id="CHEBI:37563"/>
        <dbReference type="ChEBI" id="CHEBI:59458"/>
        <dbReference type="ChEBI" id="CHEBI:60377"/>
        <dbReference type="EC" id="6.3.2.5"/>
    </reaction>
</comment>
<dbReference type="GO" id="GO:0015941">
    <property type="term" value="P:pantothenate catabolic process"/>
    <property type="evidence" value="ECO:0007669"/>
    <property type="project" value="InterPro"/>
</dbReference>
<dbReference type="InterPro" id="IPR007085">
    <property type="entry name" value="DNA/pantothenate-metab_flavo_C"/>
</dbReference>
<keyword evidence="1 3" id="KW-0210">Decarboxylase</keyword>
<dbReference type="InterPro" id="IPR005252">
    <property type="entry name" value="CoaBC"/>
</dbReference>
<keyword evidence="3" id="KW-0479">Metal-binding</keyword>
<dbReference type="InterPro" id="IPR035929">
    <property type="entry name" value="CoaB-like_sf"/>
</dbReference>
<comment type="caution">
    <text evidence="3">Lacks conserved residue(s) required for the propagation of feature annotation.</text>
</comment>
<feature type="region of interest" description="Phosphopantothenoylcysteine decarboxylase" evidence="3">
    <location>
        <begin position="1"/>
        <end position="187"/>
    </location>
</feature>
<dbReference type="EC" id="6.3.2.5" evidence="3"/>
<comment type="cofactor">
    <cofactor evidence="3">
        <name>Mg(2+)</name>
        <dbReference type="ChEBI" id="CHEBI:18420"/>
    </cofactor>
</comment>
<feature type="binding site" evidence="3">
    <location>
        <position position="278"/>
    </location>
    <ligand>
        <name>CTP</name>
        <dbReference type="ChEBI" id="CHEBI:37563"/>
    </ligand>
</feature>
<dbReference type="SUPFAM" id="SSF52507">
    <property type="entry name" value="Homo-oligomeric flavin-containing Cys decarboxylases, HFCD"/>
    <property type="match status" value="1"/>
</dbReference>
<dbReference type="PANTHER" id="PTHR14359">
    <property type="entry name" value="HOMO-OLIGOMERIC FLAVIN CONTAINING CYS DECARBOXYLASE FAMILY"/>
    <property type="match status" value="1"/>
</dbReference>
<dbReference type="GO" id="GO:0010181">
    <property type="term" value="F:FMN binding"/>
    <property type="evidence" value="ECO:0007669"/>
    <property type="project" value="UniProtKB-UniRule"/>
</dbReference>
<accession>A0A0D1A9L9</accession>
<comment type="function">
    <text evidence="3">Catalyzes two sequential steps in the biosynthesis of coenzyme A. In the first step cysteine is conjugated to 4'-phosphopantothenate to form 4-phosphopantothenoylcysteine. In the second step the latter compound is decarboxylated to form 4'-phosphopantotheine.</text>
</comment>
<comment type="pathway">
    <text evidence="3 4">Cofactor biosynthesis; coenzyme A biosynthesis; CoA from (R)-pantothenate: step 3/5.</text>
</comment>
<dbReference type="Gene3D" id="3.40.50.10300">
    <property type="entry name" value="CoaB-like"/>
    <property type="match status" value="1"/>
</dbReference>
<evidence type="ECO:0000256" key="2">
    <source>
        <dbReference type="ARBA" id="ARBA00023239"/>
    </source>
</evidence>
<dbReference type="InterPro" id="IPR003382">
    <property type="entry name" value="Flavoprotein"/>
</dbReference>
<keyword evidence="3" id="KW-0460">Magnesium</keyword>
<dbReference type="AlphaFoldDB" id="A0A0D1A9L9"/>
<dbReference type="InterPro" id="IPR036551">
    <property type="entry name" value="Flavin_trans-like"/>
</dbReference>
<dbReference type="Gene3D" id="3.40.50.1950">
    <property type="entry name" value="Flavin prenyltransferase-like"/>
    <property type="match status" value="1"/>
</dbReference>
<dbReference type="Pfam" id="PF04127">
    <property type="entry name" value="DFP"/>
    <property type="match status" value="1"/>
</dbReference>
<dbReference type="RefSeq" id="WP_044010709.1">
    <property type="nucleotide sequence ID" value="NZ_AWTT01000019.1"/>
</dbReference>
<comment type="catalytic activity">
    <reaction evidence="3 4">
        <text>N-[(R)-4-phosphopantothenoyl]-L-cysteine + H(+) = (R)-4'-phosphopantetheine + CO2</text>
        <dbReference type="Rhea" id="RHEA:16793"/>
        <dbReference type="ChEBI" id="CHEBI:15378"/>
        <dbReference type="ChEBI" id="CHEBI:16526"/>
        <dbReference type="ChEBI" id="CHEBI:59458"/>
        <dbReference type="ChEBI" id="CHEBI:61723"/>
        <dbReference type="EC" id="4.1.1.36"/>
    </reaction>
</comment>
<feature type="binding site" evidence="3">
    <location>
        <position position="338"/>
    </location>
    <ligand>
        <name>CTP</name>
        <dbReference type="ChEBI" id="CHEBI:37563"/>
    </ligand>
</feature>
<dbReference type="GO" id="GO:0015937">
    <property type="term" value="P:coenzyme A biosynthetic process"/>
    <property type="evidence" value="ECO:0007669"/>
    <property type="project" value="UniProtKB-UniRule"/>
</dbReference>
<dbReference type="GO" id="GO:0004632">
    <property type="term" value="F:phosphopantothenate--cysteine ligase activity"/>
    <property type="evidence" value="ECO:0007669"/>
    <property type="project" value="UniProtKB-UniRule"/>
</dbReference>
<keyword evidence="3 4" id="KW-0436">Ligase</keyword>
<keyword evidence="2 3" id="KW-0456">Lyase</keyword>
<sequence>MAHITIHVTGGIASYKIISLARQLQRHGDQVRVAMTKAATNFITPTTFAALTKSSVLTDLWLPQQKASIPHVELADWTELAIVAPATADIIAKMANGIADDAVSATLLATSASKVVVPAMNSHMWDNAATQRNIAQLKKDGVTVMEPTNGMLAEGYAGKGRMPDVDSIFTEVLRQLTPTTKTLTGKRFLISAGGTREAIDPVRFIGNYSSGKMGIALAQAAADAGAAVTLIVGQTTVPLPNENKITIIKVQSTQELADQIAAEFTNNDVLIMAAAVADFQPLNRAPQKIKKTENNDELVLRLKKTPDILKMVAAHKQNQFVVGFAAETQQLIDNANKKLVSKNADLIVANNVATAGVGFGSDDNEVTIIEANQVPVKWAKMSKQQVAAQLIKLIATKI</sequence>
<name>A0A0D1A9L9_9LACO</name>
<proteinExistence type="inferred from homology"/>
<keyword evidence="8" id="KW-1185">Reference proteome</keyword>
<evidence type="ECO:0000313" key="7">
    <source>
        <dbReference type="EMBL" id="KIS03446.1"/>
    </source>
</evidence>
<feature type="binding site" evidence="3">
    <location>
        <position position="342"/>
    </location>
    <ligand>
        <name>CTP</name>
        <dbReference type="ChEBI" id="CHEBI:37563"/>
    </ligand>
</feature>
<comment type="caution">
    <text evidence="7">The sequence shown here is derived from an EMBL/GenBank/DDBJ whole genome shotgun (WGS) entry which is preliminary data.</text>
</comment>
<evidence type="ECO:0000313" key="8">
    <source>
        <dbReference type="Proteomes" id="UP000032279"/>
    </source>
</evidence>
<dbReference type="EMBL" id="AWTT01000019">
    <property type="protein sequence ID" value="KIS03446.1"/>
    <property type="molecule type" value="Genomic_DNA"/>
</dbReference>
<feature type="domain" description="DNA/pantothenate metabolism flavoprotein C-terminal" evidence="6">
    <location>
        <begin position="183"/>
        <end position="396"/>
    </location>
</feature>
<dbReference type="OrthoDB" id="9802554at2"/>
<feature type="region of interest" description="Phosphopantothenate--cysteine ligase" evidence="3">
    <location>
        <begin position="188"/>
        <end position="398"/>
    </location>
</feature>
<gene>
    <name evidence="3 7" type="primary">coaBC</name>
    <name evidence="7" type="ORF">WDC_0961</name>
</gene>
<evidence type="ECO:0000256" key="4">
    <source>
        <dbReference type="RuleBase" id="RU364078"/>
    </source>
</evidence>
<evidence type="ECO:0000259" key="5">
    <source>
        <dbReference type="Pfam" id="PF02441"/>
    </source>
</evidence>
<dbReference type="Proteomes" id="UP000032279">
    <property type="component" value="Unassembled WGS sequence"/>
</dbReference>
<reference evidence="7 8" key="1">
    <citation type="submission" date="2013-08" db="EMBL/GenBank/DDBJ databases">
        <title>Lactobacillus wasatchii sp. WDC04, a late gas producing bacteria isolated from aged chedder cheese.</title>
        <authorList>
            <person name="Oberg C.J."/>
            <person name="Culumber M."/>
            <person name="McMahon D.J."/>
            <person name="Broadbent J.R."/>
            <person name="Oberg T.S."/>
            <person name="Ortaki F."/>
        </authorList>
    </citation>
    <scope>NUCLEOTIDE SEQUENCE [LARGE SCALE GENOMIC DNA]</scope>
    <source>
        <strain evidence="7 8">WDC04</strain>
    </source>
</reference>
<feature type="domain" description="Flavoprotein" evidence="5">
    <location>
        <begin position="3"/>
        <end position="176"/>
    </location>
</feature>
<dbReference type="GO" id="GO:0004633">
    <property type="term" value="F:phosphopantothenoylcysteine decarboxylase activity"/>
    <property type="evidence" value="ECO:0007669"/>
    <property type="project" value="UniProtKB-UniRule"/>
</dbReference>
<dbReference type="PATRIC" id="fig|1335616.4.peg.964"/>
<feature type="binding site" evidence="3">
    <location>
        <position position="288"/>
    </location>
    <ligand>
        <name>CTP</name>
        <dbReference type="ChEBI" id="CHEBI:37563"/>
    </ligand>
</feature>